<reference evidence="3 4" key="1">
    <citation type="journal article" date="2014" name="PLoS Genet.">
        <title>Phylogenetically driven sequencing of extremely halophilic archaea reveals strategies for static and dynamic osmo-response.</title>
        <authorList>
            <person name="Becker E.A."/>
            <person name="Seitzer P.M."/>
            <person name="Tritt A."/>
            <person name="Larsen D."/>
            <person name="Krusor M."/>
            <person name="Yao A.I."/>
            <person name="Wu D."/>
            <person name="Madern D."/>
            <person name="Eisen J.A."/>
            <person name="Darling A.E."/>
            <person name="Facciotti M.T."/>
        </authorList>
    </citation>
    <scope>NUCLEOTIDE SEQUENCE [LARGE SCALE GENOMIC DNA]</scope>
    <source>
        <strain evidence="3 4">DSM 8989</strain>
    </source>
</reference>
<dbReference type="Pfam" id="PF08350">
    <property type="entry name" value="FilR1_middle"/>
    <property type="match status" value="1"/>
</dbReference>
<dbReference type="Proteomes" id="UP000011625">
    <property type="component" value="Unassembled WGS sequence"/>
</dbReference>
<name>M0N4A3_9EURY</name>
<gene>
    <name evidence="3" type="ORF">C450_09588</name>
</gene>
<dbReference type="SUPFAM" id="SSF46785">
    <property type="entry name" value="Winged helix' DNA-binding domain"/>
    <property type="match status" value="1"/>
</dbReference>
<evidence type="ECO:0000313" key="3">
    <source>
        <dbReference type="EMBL" id="EMA52711.1"/>
    </source>
</evidence>
<evidence type="ECO:0000313" key="4">
    <source>
        <dbReference type="Proteomes" id="UP000011625"/>
    </source>
</evidence>
<dbReference type="Gene3D" id="1.10.10.10">
    <property type="entry name" value="Winged helix-like DNA-binding domain superfamily/Winged helix DNA-binding domain"/>
    <property type="match status" value="1"/>
</dbReference>
<protein>
    <submittedName>
        <fullName evidence="3">Putative DNA binding protein</fullName>
    </submittedName>
</protein>
<dbReference type="OrthoDB" id="330490at2157"/>
<dbReference type="PATRIC" id="fig|1227456.3.peg.1934"/>
<keyword evidence="4" id="KW-1185">Reference proteome</keyword>
<proteinExistence type="predicted"/>
<evidence type="ECO:0000259" key="2">
    <source>
        <dbReference type="Pfam" id="PF25213"/>
    </source>
</evidence>
<dbReference type="STRING" id="1227456.C450_09588"/>
<dbReference type="InterPro" id="IPR013561">
    <property type="entry name" value="FilR1_middle_dom"/>
</dbReference>
<dbReference type="InterPro" id="IPR036388">
    <property type="entry name" value="WH-like_DNA-bd_sf"/>
</dbReference>
<organism evidence="3 4">
    <name type="scientific">Halococcus salifodinae DSM 8989</name>
    <dbReference type="NCBI Taxonomy" id="1227456"/>
    <lineage>
        <taxon>Archaea</taxon>
        <taxon>Methanobacteriati</taxon>
        <taxon>Methanobacteriota</taxon>
        <taxon>Stenosarchaea group</taxon>
        <taxon>Halobacteria</taxon>
        <taxon>Halobacteriales</taxon>
        <taxon>Halococcaceae</taxon>
        <taxon>Halococcus</taxon>
    </lineage>
</organism>
<comment type="caution">
    <text evidence="3">The sequence shown here is derived from an EMBL/GenBank/DDBJ whole genome shotgun (WGS) entry which is preliminary data.</text>
</comment>
<evidence type="ECO:0000259" key="1">
    <source>
        <dbReference type="Pfam" id="PF08350"/>
    </source>
</evidence>
<dbReference type="Pfam" id="PF25213">
    <property type="entry name" value="HVO_A0261_N"/>
    <property type="match status" value="1"/>
</dbReference>
<dbReference type="EMBL" id="AOME01000053">
    <property type="protein sequence ID" value="EMA52711.1"/>
    <property type="molecule type" value="Genomic_DNA"/>
</dbReference>
<feature type="domain" description="Methanogenesis regulatory protein FilR1 middle" evidence="1">
    <location>
        <begin position="118"/>
        <end position="245"/>
    </location>
</feature>
<accession>M0N4A3</accession>
<dbReference type="RefSeq" id="WP_005042973.1">
    <property type="nucleotide sequence ID" value="NZ_AOME01000053.1"/>
</dbReference>
<dbReference type="AlphaFoldDB" id="M0N4A3"/>
<sequence length="261" mass="29106">MDTTAFITLVRRAPALAALREQPLDRRDLETCLDVSKPTVHRLTRTLSEMGLVERSNGVFALTGLGKAVADMVAEFTRNVETAYRLTPLLETIQDRYPAFDVAAFADATVTTAEPSDPYRPVQRYYSLIEETRVLRGFDTTTLSPQHIDAVHRRVCDGMETELVYPPAVAAHLLSAHPEQMAEMVESGSLDVRVHADISHGLALFDERVGIGSYCQTTGALQAFIDTDEPAAYEWAETIYDAYWTEAERFEMHPSPSLRPV</sequence>
<dbReference type="InterPro" id="IPR057527">
    <property type="entry name" value="HVO_A0261-like_N"/>
</dbReference>
<feature type="domain" description="HVO-A0261-like N-terminal" evidence="2">
    <location>
        <begin position="3"/>
        <end position="84"/>
    </location>
</feature>
<dbReference type="InterPro" id="IPR036390">
    <property type="entry name" value="WH_DNA-bd_sf"/>
</dbReference>